<evidence type="ECO:0000256" key="1">
    <source>
        <dbReference type="ARBA" id="ARBA00023002"/>
    </source>
</evidence>
<evidence type="ECO:0000313" key="3">
    <source>
        <dbReference type="EMBL" id="QNT77453.1"/>
    </source>
</evidence>
<evidence type="ECO:0000259" key="2">
    <source>
        <dbReference type="Pfam" id="PF00171"/>
    </source>
</evidence>
<feature type="domain" description="Aldehyde dehydrogenase" evidence="2">
    <location>
        <begin position="13"/>
        <end position="273"/>
    </location>
</feature>
<keyword evidence="1" id="KW-0560">Oxidoreductase</keyword>
<dbReference type="InterPro" id="IPR016162">
    <property type="entry name" value="Ald_DH_N"/>
</dbReference>
<dbReference type="CDD" id="cd07122">
    <property type="entry name" value="ALDH_F20_ACDH"/>
    <property type="match status" value="1"/>
</dbReference>
<dbReference type="GO" id="GO:0016620">
    <property type="term" value="F:oxidoreductase activity, acting on the aldehyde or oxo group of donors, NAD or NADP as acceptor"/>
    <property type="evidence" value="ECO:0007669"/>
    <property type="project" value="InterPro"/>
</dbReference>
<dbReference type="KEGG" id="ebla:JGUZn3_01940"/>
<accession>A0A7H1NNU3</accession>
<dbReference type="RefSeq" id="WP_203413933.1">
    <property type="nucleotide sequence ID" value="NZ_CP060244.1"/>
</dbReference>
<dbReference type="Pfam" id="PF00171">
    <property type="entry name" value="Aldedh"/>
    <property type="match status" value="1"/>
</dbReference>
<name>A0A7H1NNU3_9PROT</name>
<dbReference type="InterPro" id="IPR016161">
    <property type="entry name" value="Ald_DH/histidinol_DH"/>
</dbReference>
<dbReference type="InterPro" id="IPR013357">
    <property type="entry name" value="Acetaldehyde_DH_acetylating"/>
</dbReference>
<dbReference type="Gene3D" id="3.40.605.10">
    <property type="entry name" value="Aldehyde Dehydrogenase, Chain A, domain 1"/>
    <property type="match status" value="1"/>
</dbReference>
<dbReference type="InterPro" id="IPR016163">
    <property type="entry name" value="Ald_DH_C"/>
</dbReference>
<gene>
    <name evidence="3" type="primary">adhE</name>
    <name evidence="3" type="ORF">JGUZn3_01940</name>
</gene>
<dbReference type="NCBIfam" id="TIGR02518">
    <property type="entry name" value="EutH_ACDH"/>
    <property type="match status" value="1"/>
</dbReference>
<dbReference type="Gene3D" id="3.40.309.10">
    <property type="entry name" value="Aldehyde Dehydrogenase, Chain A, domain 2"/>
    <property type="match status" value="1"/>
</dbReference>
<reference evidence="3 4" key="1">
    <citation type="submission" date="2020-08" db="EMBL/GenBank/DDBJ databases">
        <title>Complete genome sequence of Entomobacter blattae G55GP.</title>
        <authorList>
            <person name="Poehlein A."/>
            <person name="Guzman J."/>
            <person name="Daniel R."/>
            <person name="Vilcinskas A."/>
        </authorList>
    </citation>
    <scope>NUCLEOTIDE SEQUENCE [LARGE SCALE GENOMIC DNA]</scope>
    <source>
        <strain evidence="3 4">G55GP</strain>
    </source>
</reference>
<dbReference type="InterPro" id="IPR015590">
    <property type="entry name" value="Aldehyde_DH_dom"/>
</dbReference>
<dbReference type="PANTHER" id="PTHR11699">
    <property type="entry name" value="ALDEHYDE DEHYDROGENASE-RELATED"/>
    <property type="match status" value="1"/>
</dbReference>
<protein>
    <submittedName>
        <fullName evidence="3">Aldehyde-alcohol dehydrogenase</fullName>
    </submittedName>
</protein>
<dbReference type="SUPFAM" id="SSF53720">
    <property type="entry name" value="ALDH-like"/>
    <property type="match status" value="1"/>
</dbReference>
<dbReference type="EMBL" id="CP060244">
    <property type="protein sequence ID" value="QNT77453.1"/>
    <property type="molecule type" value="Genomic_DNA"/>
</dbReference>
<proteinExistence type="predicted"/>
<dbReference type="Proteomes" id="UP000516349">
    <property type="component" value="Chromosome"/>
</dbReference>
<sequence>MNLVSKDLLSIQEARTLVANAKKAQDAFSKFTQEQVDHLVETLAKTVAQQAEPLAQLAVAETGFGNVADKTLKNIFASTYLAEKMRDMKTIGVLKKNPADKTMDIAVPVGVVLGLIPSTNPTSTVIYKVLISLKAGNAIVLSPHPSALDCIVKTTQILIDAAEKAGAPPGLISCLTVMSKEGANTLLTHPDIALILATGGTPMVRAAYSSGNPAIGVGPGNSPVYIESSADIEKAVKDIVTSKTFDNGVICASEQAVIVEKHSDAAVRDAFKKNGGYFLTPEESQTLSKFLLRDNGSINPAIVGKDAQTLANMVGITIPPDAKVLLSEQTDISHKNPYAREKLAPILAYFIASSQEDALKKSCELLKVEGEGHTFSLHTKDDSLVEKASLIVPASRILVNSPGSLGGVGGTTNLFCSFTLGCGAMGGSSTSDNVGPEHLYNIRKVAYGVRSLSDLKAS</sequence>
<dbReference type="AlphaFoldDB" id="A0A7H1NNU3"/>
<keyword evidence="4" id="KW-1185">Reference proteome</keyword>
<organism evidence="3 4">
    <name type="scientific">Entomobacter blattae</name>
    <dbReference type="NCBI Taxonomy" id="2762277"/>
    <lineage>
        <taxon>Bacteria</taxon>
        <taxon>Pseudomonadati</taxon>
        <taxon>Pseudomonadota</taxon>
        <taxon>Alphaproteobacteria</taxon>
        <taxon>Acetobacterales</taxon>
        <taxon>Acetobacteraceae</taxon>
        <taxon>Entomobacter</taxon>
    </lineage>
</organism>
<evidence type="ECO:0000313" key="4">
    <source>
        <dbReference type="Proteomes" id="UP000516349"/>
    </source>
</evidence>